<accession>A0ABW0F1W2</accession>
<evidence type="ECO:0000256" key="2">
    <source>
        <dbReference type="ARBA" id="ARBA00022801"/>
    </source>
</evidence>
<organism evidence="4 5">
    <name type="scientific">Bosea minatitlanensis</name>
    <dbReference type="NCBI Taxonomy" id="128782"/>
    <lineage>
        <taxon>Bacteria</taxon>
        <taxon>Pseudomonadati</taxon>
        <taxon>Pseudomonadota</taxon>
        <taxon>Alphaproteobacteria</taxon>
        <taxon>Hyphomicrobiales</taxon>
        <taxon>Boseaceae</taxon>
        <taxon>Bosea</taxon>
    </lineage>
</organism>
<dbReference type="Proteomes" id="UP001595976">
    <property type="component" value="Unassembled WGS sequence"/>
</dbReference>
<feature type="domain" description="Nudix hydrolase" evidence="3">
    <location>
        <begin position="36"/>
        <end position="162"/>
    </location>
</feature>
<sequence length="169" mass="18842">MERRTSANGGGGDPGLSGWRRPMLRLLHLYFRLVRGVTFGVRAAVLTEKGEVFLVRHTYVPGWQLPGGGVEVGETAEEALARELAEEACIVPTGAPRLHGLYFNRRISRRDHVALYVLRDFRVERVKQPDREIAEAGFFRLDALPEGVTPATLRRLDEIAGDLPPAADW</sequence>
<dbReference type="CDD" id="cd04680">
    <property type="entry name" value="NUDIX_Hydrolase"/>
    <property type="match status" value="1"/>
</dbReference>
<gene>
    <name evidence="4" type="ORF">ACFPK2_04360</name>
</gene>
<name>A0ABW0F1W2_9HYPH</name>
<evidence type="ECO:0000256" key="1">
    <source>
        <dbReference type="ARBA" id="ARBA00001946"/>
    </source>
</evidence>
<dbReference type="PROSITE" id="PS51462">
    <property type="entry name" value="NUDIX"/>
    <property type="match status" value="1"/>
</dbReference>
<dbReference type="Gene3D" id="3.90.79.10">
    <property type="entry name" value="Nucleoside Triphosphate Pyrophosphohydrolase"/>
    <property type="match status" value="1"/>
</dbReference>
<proteinExistence type="predicted"/>
<dbReference type="RefSeq" id="WP_260347692.1">
    <property type="nucleotide sequence ID" value="NZ_JAOAOS010000001.1"/>
</dbReference>
<dbReference type="PRINTS" id="PR00502">
    <property type="entry name" value="NUDIXFAMILY"/>
</dbReference>
<protein>
    <submittedName>
        <fullName evidence="4">NUDIX domain-containing protein</fullName>
    </submittedName>
</protein>
<keyword evidence="2" id="KW-0378">Hydrolase</keyword>
<dbReference type="InterPro" id="IPR015797">
    <property type="entry name" value="NUDIX_hydrolase-like_dom_sf"/>
</dbReference>
<evidence type="ECO:0000313" key="4">
    <source>
        <dbReference type="EMBL" id="MFC5292221.1"/>
    </source>
</evidence>
<dbReference type="Pfam" id="PF00293">
    <property type="entry name" value="NUDIX"/>
    <property type="match status" value="1"/>
</dbReference>
<dbReference type="InterPro" id="IPR000086">
    <property type="entry name" value="NUDIX_hydrolase_dom"/>
</dbReference>
<evidence type="ECO:0000259" key="3">
    <source>
        <dbReference type="PROSITE" id="PS51462"/>
    </source>
</evidence>
<dbReference type="EMBL" id="JBHSLI010000001">
    <property type="protein sequence ID" value="MFC5292221.1"/>
    <property type="molecule type" value="Genomic_DNA"/>
</dbReference>
<keyword evidence="5" id="KW-1185">Reference proteome</keyword>
<dbReference type="PANTHER" id="PTHR43046">
    <property type="entry name" value="GDP-MANNOSE MANNOSYL HYDROLASE"/>
    <property type="match status" value="1"/>
</dbReference>
<evidence type="ECO:0000313" key="5">
    <source>
        <dbReference type="Proteomes" id="UP001595976"/>
    </source>
</evidence>
<dbReference type="PANTHER" id="PTHR43046:SF14">
    <property type="entry name" value="MUTT_NUDIX FAMILY PROTEIN"/>
    <property type="match status" value="1"/>
</dbReference>
<comment type="cofactor">
    <cofactor evidence="1">
        <name>Mg(2+)</name>
        <dbReference type="ChEBI" id="CHEBI:18420"/>
    </cofactor>
</comment>
<dbReference type="SUPFAM" id="SSF55811">
    <property type="entry name" value="Nudix"/>
    <property type="match status" value="1"/>
</dbReference>
<reference evidence="5" key="1">
    <citation type="journal article" date="2019" name="Int. J. Syst. Evol. Microbiol.">
        <title>The Global Catalogue of Microorganisms (GCM) 10K type strain sequencing project: providing services to taxonomists for standard genome sequencing and annotation.</title>
        <authorList>
            <consortium name="The Broad Institute Genomics Platform"/>
            <consortium name="The Broad Institute Genome Sequencing Center for Infectious Disease"/>
            <person name="Wu L."/>
            <person name="Ma J."/>
        </authorList>
    </citation>
    <scope>NUCLEOTIDE SEQUENCE [LARGE SCALE GENOMIC DNA]</scope>
    <source>
        <strain evidence="5">CGMCC 1.15643</strain>
    </source>
</reference>
<dbReference type="InterPro" id="IPR020476">
    <property type="entry name" value="Nudix_hydrolase"/>
</dbReference>
<comment type="caution">
    <text evidence="4">The sequence shown here is derived from an EMBL/GenBank/DDBJ whole genome shotgun (WGS) entry which is preliminary data.</text>
</comment>